<evidence type="ECO:0000313" key="5">
    <source>
        <dbReference type="Proteomes" id="UP000285109"/>
    </source>
</evidence>
<evidence type="ECO:0000313" key="4">
    <source>
        <dbReference type="Proteomes" id="UP000283485"/>
    </source>
</evidence>
<gene>
    <name evidence="2" type="ORF">DW653_13960</name>
    <name evidence="3" type="ORF">DWZ34_03775</name>
</gene>
<accession>A0A414R259</accession>
<protein>
    <submittedName>
        <fullName evidence="2">Alkaline phosphatase</fullName>
    </submittedName>
</protein>
<dbReference type="AlphaFoldDB" id="A0A414R259"/>
<dbReference type="Proteomes" id="UP000283485">
    <property type="component" value="Unassembled WGS sequence"/>
</dbReference>
<dbReference type="Proteomes" id="UP000285109">
    <property type="component" value="Unassembled WGS sequence"/>
</dbReference>
<dbReference type="PANTHER" id="PTHR10151">
    <property type="entry name" value="ECTONUCLEOTIDE PYROPHOSPHATASE/PHOSPHODIESTERASE"/>
    <property type="match status" value="1"/>
</dbReference>
<sequence>MLFNMKRKLFFILSCLIFTAVFPCQAAKWKAQHAVMIGIDGWGAYSVPKASIPHIKEVMQKGCYTLKKRSVLPSSSAVNWASMFNGADPEIHGYTEWGSRTPEIPSMVTNDHGIFPTIYSVLREAKPNAETGCMYEWEGIKYLVDTLAITHYAQAIGYDKHPDLLCSMAETYIMNKKPTFLAVCFDQLDHTGHHDGHDTPAYYQKLEELDTYVGRIVEAIKKAGIYDDTIIILTADHGGIKKGHGGKTLQEMEIPFIIAGKNVKQYGEFKECMMQFDTASTIAYIFGLTQPQAWIGRPMKQVFK</sequence>
<dbReference type="Pfam" id="PF01663">
    <property type="entry name" value="Phosphodiest"/>
    <property type="match status" value="1"/>
</dbReference>
<evidence type="ECO:0000256" key="1">
    <source>
        <dbReference type="SAM" id="SignalP"/>
    </source>
</evidence>
<dbReference type="GO" id="GO:0016787">
    <property type="term" value="F:hydrolase activity"/>
    <property type="evidence" value="ECO:0007669"/>
    <property type="project" value="UniProtKB-ARBA"/>
</dbReference>
<dbReference type="EMBL" id="QRQK01000005">
    <property type="protein sequence ID" value="RHM99715.1"/>
    <property type="molecule type" value="Genomic_DNA"/>
</dbReference>
<dbReference type="EMBL" id="QRHQ01000036">
    <property type="protein sequence ID" value="RHF87107.1"/>
    <property type="molecule type" value="Genomic_DNA"/>
</dbReference>
<dbReference type="Gene3D" id="3.40.720.10">
    <property type="entry name" value="Alkaline Phosphatase, subunit A"/>
    <property type="match status" value="1"/>
</dbReference>
<reference evidence="4 5" key="1">
    <citation type="submission" date="2018-08" db="EMBL/GenBank/DDBJ databases">
        <title>A genome reference for cultivated species of the human gut microbiota.</title>
        <authorList>
            <person name="Zou Y."/>
            <person name="Xue W."/>
            <person name="Luo G."/>
        </authorList>
    </citation>
    <scope>NUCLEOTIDE SEQUENCE [LARGE SCALE GENOMIC DNA]</scope>
    <source>
        <strain evidence="3 5">AF31-28B-AC</strain>
        <strain evidence="2 4">AM23-23</strain>
    </source>
</reference>
<keyword evidence="1" id="KW-0732">Signal</keyword>
<proteinExistence type="predicted"/>
<dbReference type="InterPro" id="IPR017850">
    <property type="entry name" value="Alkaline_phosphatase_core_sf"/>
</dbReference>
<feature type="signal peptide" evidence="1">
    <location>
        <begin position="1"/>
        <end position="26"/>
    </location>
</feature>
<comment type="caution">
    <text evidence="2">The sequence shown here is derived from an EMBL/GenBank/DDBJ whole genome shotgun (WGS) entry which is preliminary data.</text>
</comment>
<organism evidence="2 4">
    <name type="scientific">Phocaeicola plebeius</name>
    <dbReference type="NCBI Taxonomy" id="310297"/>
    <lineage>
        <taxon>Bacteria</taxon>
        <taxon>Pseudomonadati</taxon>
        <taxon>Bacteroidota</taxon>
        <taxon>Bacteroidia</taxon>
        <taxon>Bacteroidales</taxon>
        <taxon>Bacteroidaceae</taxon>
        <taxon>Phocaeicola</taxon>
    </lineage>
</organism>
<dbReference type="SUPFAM" id="SSF53649">
    <property type="entry name" value="Alkaline phosphatase-like"/>
    <property type="match status" value="1"/>
</dbReference>
<evidence type="ECO:0000313" key="2">
    <source>
        <dbReference type="EMBL" id="RHF87107.1"/>
    </source>
</evidence>
<dbReference type="CDD" id="cd00016">
    <property type="entry name" value="ALP_like"/>
    <property type="match status" value="1"/>
</dbReference>
<name>A0A414R259_9BACT</name>
<evidence type="ECO:0000313" key="3">
    <source>
        <dbReference type="EMBL" id="RHM99715.1"/>
    </source>
</evidence>
<dbReference type="InterPro" id="IPR002591">
    <property type="entry name" value="Phosphodiest/P_Trfase"/>
</dbReference>
<feature type="chain" id="PRO_5036105380" evidence="1">
    <location>
        <begin position="27"/>
        <end position="304"/>
    </location>
</feature>
<dbReference type="PANTHER" id="PTHR10151:SF120">
    <property type="entry name" value="BIS(5'-ADENOSYL)-TRIPHOSPHATASE"/>
    <property type="match status" value="1"/>
</dbReference>